<accession>U9U928</accession>
<sequence length="121" mass="14332">MYLKFNVIIIIVRVKNFYSLNKYTIKQTLFTKPQEIKDGELLTTFNSSNIHVLLLLAWTFSLIDEKLKNSTLCFPCRYCHLYFVVGPHYVSRFQISNRFVLRNRVVTPYIKSLASVFKRKS</sequence>
<evidence type="ECO:0000313" key="1">
    <source>
        <dbReference type="EMBL" id="ESA16890.1"/>
    </source>
</evidence>
<dbReference type="EMBL" id="KI280637">
    <property type="protein sequence ID" value="ESA16890.1"/>
    <property type="molecule type" value="Genomic_DNA"/>
</dbReference>
<organism evidence="1">
    <name type="scientific">Rhizophagus irregularis (strain DAOM 181602 / DAOM 197198 / MUCL 43194)</name>
    <name type="common">Arbuscular mycorrhizal fungus</name>
    <name type="synonym">Glomus intraradices</name>
    <dbReference type="NCBI Taxonomy" id="747089"/>
    <lineage>
        <taxon>Eukaryota</taxon>
        <taxon>Fungi</taxon>
        <taxon>Fungi incertae sedis</taxon>
        <taxon>Mucoromycota</taxon>
        <taxon>Glomeromycotina</taxon>
        <taxon>Glomeromycetes</taxon>
        <taxon>Glomerales</taxon>
        <taxon>Glomeraceae</taxon>
        <taxon>Rhizophagus</taxon>
    </lineage>
</organism>
<reference evidence="1" key="1">
    <citation type="submission" date="2013-07" db="EMBL/GenBank/DDBJ databases">
        <title>The genome of an arbuscular mycorrhizal fungus provides insights into the evolution of the oldest plant symbiosis.</title>
        <authorList>
            <consortium name="DOE Joint Genome Institute"/>
            <person name="Tisserant E."/>
            <person name="Malbreil M."/>
            <person name="Kuo A."/>
            <person name="Kohler A."/>
            <person name="Symeonidi A."/>
            <person name="Balestrini R."/>
            <person name="Charron P."/>
            <person name="Duensing N."/>
            <person name="Frei-dit-Frey N."/>
            <person name="Gianinazzi-Pearson V."/>
            <person name="Gilbert B."/>
            <person name="Handa Y."/>
            <person name="Hijri M."/>
            <person name="Kaul R."/>
            <person name="Kawaguchi M."/>
            <person name="Krajinski F."/>
            <person name="Lammers P."/>
            <person name="Lapierre D."/>
            <person name="Masclaux F.G."/>
            <person name="Murat C."/>
            <person name="Morin E."/>
            <person name="Ndikumana S."/>
            <person name="Pagni M."/>
            <person name="Petitpierre D."/>
            <person name="Requena N."/>
            <person name="Rosikiewicz P."/>
            <person name="Riley R."/>
            <person name="Saito K."/>
            <person name="San Clemente H."/>
            <person name="Shapiro H."/>
            <person name="van Tuinen D."/>
            <person name="Becard G."/>
            <person name="Bonfante P."/>
            <person name="Paszkowski U."/>
            <person name="Shachar-Hill Y."/>
            <person name="Young J.P."/>
            <person name="Sanders I.R."/>
            <person name="Henrissat B."/>
            <person name="Rensing S.A."/>
            <person name="Grigoriev I.V."/>
            <person name="Corradi N."/>
            <person name="Roux C."/>
            <person name="Martin F."/>
        </authorList>
    </citation>
    <scope>NUCLEOTIDE SEQUENCE</scope>
    <source>
        <strain evidence="1">DAOM 197198</strain>
    </source>
</reference>
<dbReference type="AlphaFoldDB" id="U9U928"/>
<gene>
    <name evidence="1" type="ORF">GLOINDRAFT_153462</name>
</gene>
<proteinExistence type="predicted"/>
<protein>
    <submittedName>
        <fullName evidence="1">Uncharacterized protein</fullName>
    </submittedName>
</protein>
<dbReference type="HOGENOM" id="CLU_2039280_0_0_1"/>
<name>U9U928_RHIID</name>